<dbReference type="PROSITE" id="PS52029">
    <property type="entry name" value="LD_TPASE"/>
    <property type="match status" value="1"/>
</dbReference>
<dbReference type="InterPro" id="IPR050979">
    <property type="entry name" value="LD-transpeptidase"/>
</dbReference>
<evidence type="ECO:0000256" key="6">
    <source>
        <dbReference type="ARBA" id="ARBA00023316"/>
    </source>
</evidence>
<keyword evidence="3" id="KW-0808">Transferase</keyword>
<feature type="signal peptide" evidence="8">
    <location>
        <begin position="1"/>
        <end position="28"/>
    </location>
</feature>
<dbReference type="FunFam" id="2.40.440.10:FF:000014">
    <property type="entry name" value="Enhanced entry protein"/>
    <property type="match status" value="1"/>
</dbReference>
<evidence type="ECO:0000256" key="8">
    <source>
        <dbReference type="SAM" id="SignalP"/>
    </source>
</evidence>
<organism evidence="10 11">
    <name type="scientific">Coxiella burnetii (strain Dugway 5J108-111)</name>
    <dbReference type="NCBI Taxonomy" id="434922"/>
    <lineage>
        <taxon>Bacteria</taxon>
        <taxon>Pseudomonadati</taxon>
        <taxon>Pseudomonadota</taxon>
        <taxon>Gammaproteobacteria</taxon>
        <taxon>Legionellales</taxon>
        <taxon>Coxiellaceae</taxon>
        <taxon>Coxiella</taxon>
    </lineage>
</organism>
<reference evidence="10 11" key="1">
    <citation type="journal article" date="2009" name="Infect. Immun.">
        <title>Comparative genomics reveal extensive transposon-mediated genomic plasticity and diversity among potential effector proteins within the genus Coxiella.</title>
        <authorList>
            <person name="Beare P.A."/>
            <person name="Unsworth N."/>
            <person name="Andoh M."/>
            <person name="Voth D.E."/>
            <person name="Omsland A."/>
            <person name="Gilk S.D."/>
            <person name="Williams K.P."/>
            <person name="Sobral B.W."/>
            <person name="Kupko J.J.III."/>
            <person name="Porcella S.F."/>
            <person name="Samuel J.E."/>
            <person name="Heinzen R.A."/>
        </authorList>
    </citation>
    <scope>NUCLEOTIDE SEQUENCE [LARGE SCALE GENOMIC DNA]</scope>
    <source>
        <strain evidence="10 11">Dugway 5J108-111</strain>
    </source>
</reference>
<keyword evidence="5 7" id="KW-0573">Peptidoglycan synthesis</keyword>
<dbReference type="GO" id="GO:0071555">
    <property type="term" value="P:cell wall organization"/>
    <property type="evidence" value="ECO:0007669"/>
    <property type="project" value="UniProtKB-UniRule"/>
</dbReference>
<dbReference type="RefSeq" id="WP_011997390.1">
    <property type="nucleotide sequence ID" value="NC_009727.1"/>
</dbReference>
<evidence type="ECO:0000256" key="3">
    <source>
        <dbReference type="ARBA" id="ARBA00022679"/>
    </source>
</evidence>
<comment type="pathway">
    <text evidence="1 7">Cell wall biogenesis; peptidoglycan biosynthesis.</text>
</comment>
<evidence type="ECO:0000256" key="7">
    <source>
        <dbReference type="PROSITE-ProRule" id="PRU01373"/>
    </source>
</evidence>
<evidence type="ECO:0000313" key="10">
    <source>
        <dbReference type="EMBL" id="ABS78132.2"/>
    </source>
</evidence>
<sequence>MVRGLKFRKIKGLISISMLVLLALTNSAAYGQTSPHHPDVNYEESRYYGAHLCAYSEFTCIVVKPGDTWTKLFPNKREREIVKRLNRTNMALSNRHWIVVPTELTEVEYLDLSPFPPNIHPTHQKLLVVNLGLHAFAAYDEKGQLVHWGPVSGGQEWCSDVGRKCNTVVGNFRIVRLGGPECVSNKFPVETEGGAPMPYCMFYFRGYALHGSTLPGYHASHGCIRLFHDDAKWLNKHFLNVGTQVIVTR</sequence>
<dbReference type="Gene3D" id="2.40.440.10">
    <property type="entry name" value="L,D-transpeptidase catalytic domain-like"/>
    <property type="match status" value="1"/>
</dbReference>
<feature type="domain" description="L,D-TPase catalytic" evidence="9">
    <location>
        <begin position="125"/>
        <end position="248"/>
    </location>
</feature>
<dbReference type="GO" id="GO:0071972">
    <property type="term" value="F:peptidoglycan L,D-transpeptidase activity"/>
    <property type="evidence" value="ECO:0007669"/>
    <property type="project" value="TreeGrafter"/>
</dbReference>
<feature type="chain" id="PRO_5002740197" evidence="8">
    <location>
        <begin position="29"/>
        <end position="249"/>
    </location>
</feature>
<dbReference type="GO" id="GO:0018104">
    <property type="term" value="P:peptidoglycan-protein cross-linking"/>
    <property type="evidence" value="ECO:0007669"/>
    <property type="project" value="TreeGrafter"/>
</dbReference>
<dbReference type="KEGG" id="cbd:CBUD_2050"/>
<dbReference type="AlphaFoldDB" id="A9KGW9"/>
<dbReference type="CDD" id="cd16913">
    <property type="entry name" value="YkuD_like"/>
    <property type="match status" value="1"/>
</dbReference>
<keyword evidence="8" id="KW-0732">Signal</keyword>
<evidence type="ECO:0000256" key="4">
    <source>
        <dbReference type="ARBA" id="ARBA00022960"/>
    </source>
</evidence>
<keyword evidence="6 7" id="KW-0961">Cell wall biogenesis/degradation</keyword>
<protein>
    <submittedName>
        <fullName evidence="10">Enhanced entry protein</fullName>
    </submittedName>
</protein>
<evidence type="ECO:0000259" key="9">
    <source>
        <dbReference type="PROSITE" id="PS52029"/>
    </source>
</evidence>
<evidence type="ECO:0000313" key="11">
    <source>
        <dbReference type="Proteomes" id="UP000008555"/>
    </source>
</evidence>
<dbReference type="PANTHER" id="PTHR30582">
    <property type="entry name" value="L,D-TRANSPEPTIDASE"/>
    <property type="match status" value="1"/>
</dbReference>
<dbReference type="SUPFAM" id="SSF141523">
    <property type="entry name" value="L,D-transpeptidase catalytic domain-like"/>
    <property type="match status" value="1"/>
</dbReference>
<evidence type="ECO:0000256" key="5">
    <source>
        <dbReference type="ARBA" id="ARBA00022984"/>
    </source>
</evidence>
<dbReference type="InterPro" id="IPR038063">
    <property type="entry name" value="Transpep_catalytic_dom"/>
</dbReference>
<dbReference type="EMBL" id="CP000733">
    <property type="protein sequence ID" value="ABS78132.2"/>
    <property type="molecule type" value="Genomic_DNA"/>
</dbReference>
<proteinExistence type="inferred from homology"/>
<dbReference type="GO" id="GO:0016740">
    <property type="term" value="F:transferase activity"/>
    <property type="evidence" value="ECO:0007669"/>
    <property type="project" value="UniProtKB-KW"/>
</dbReference>
<dbReference type="Pfam" id="PF03734">
    <property type="entry name" value="YkuD"/>
    <property type="match status" value="1"/>
</dbReference>
<dbReference type="PANTHER" id="PTHR30582:SF2">
    <property type="entry name" value="L,D-TRANSPEPTIDASE YCIB-RELATED"/>
    <property type="match status" value="1"/>
</dbReference>
<evidence type="ECO:0000256" key="2">
    <source>
        <dbReference type="ARBA" id="ARBA00005992"/>
    </source>
</evidence>
<dbReference type="GO" id="GO:0008360">
    <property type="term" value="P:regulation of cell shape"/>
    <property type="evidence" value="ECO:0007669"/>
    <property type="project" value="UniProtKB-UniRule"/>
</dbReference>
<dbReference type="Proteomes" id="UP000008555">
    <property type="component" value="Chromosome"/>
</dbReference>
<dbReference type="GO" id="GO:0005576">
    <property type="term" value="C:extracellular region"/>
    <property type="evidence" value="ECO:0007669"/>
    <property type="project" value="TreeGrafter"/>
</dbReference>
<gene>
    <name evidence="10" type="primary">enhA.3</name>
    <name evidence="10" type="ordered locus">CBUD_2050</name>
</gene>
<feature type="active site" description="Proton donor/acceptor" evidence="7">
    <location>
        <position position="210"/>
    </location>
</feature>
<dbReference type="HOGENOM" id="CLU_1132120_0_0_6"/>
<evidence type="ECO:0000256" key="1">
    <source>
        <dbReference type="ARBA" id="ARBA00004752"/>
    </source>
</evidence>
<dbReference type="InterPro" id="IPR005490">
    <property type="entry name" value="LD_TPept_cat_dom"/>
</dbReference>
<dbReference type="UniPathway" id="UPA00219"/>
<feature type="active site" description="Nucleophile" evidence="7">
    <location>
        <position position="223"/>
    </location>
</feature>
<keyword evidence="4 7" id="KW-0133">Cell shape</keyword>
<comment type="similarity">
    <text evidence="2">Belongs to the YkuD family.</text>
</comment>
<name>A9KGW9_COXBN</name>
<accession>A9KGW9</accession>